<dbReference type="HAMAP" id="MF_01965">
    <property type="entry name" value="NADHX_dehydratase"/>
    <property type="match status" value="1"/>
</dbReference>
<name>A0A2M6W501_9BACT</name>
<comment type="caution">
    <text evidence="8">The sequence shown here is derived from an EMBL/GenBank/DDBJ whole genome shotgun (WGS) entry which is preliminary data.</text>
</comment>
<dbReference type="PROSITE" id="PS01050">
    <property type="entry name" value="YJEF_C_2"/>
    <property type="match status" value="1"/>
</dbReference>
<comment type="subunit">
    <text evidence="6">Homotetramer.</text>
</comment>
<dbReference type="Pfam" id="PF01256">
    <property type="entry name" value="Carb_kinase"/>
    <property type="match status" value="1"/>
</dbReference>
<dbReference type="PROSITE" id="PS51383">
    <property type="entry name" value="YJEF_C_3"/>
    <property type="match status" value="1"/>
</dbReference>
<dbReference type="InterPro" id="IPR017953">
    <property type="entry name" value="Carbohydrate_kinase_pred_CS"/>
</dbReference>
<reference evidence="9" key="1">
    <citation type="submission" date="2017-09" db="EMBL/GenBank/DDBJ databases">
        <title>Depth-based differentiation of microbial function through sediment-hosted aquifers and enrichment of novel symbionts in the deep terrestrial subsurface.</title>
        <authorList>
            <person name="Probst A.J."/>
            <person name="Ladd B."/>
            <person name="Jarett J.K."/>
            <person name="Geller-Mcgrath D.E."/>
            <person name="Sieber C.M.K."/>
            <person name="Emerson J.B."/>
            <person name="Anantharaman K."/>
            <person name="Thomas B.C."/>
            <person name="Malmstrom R."/>
            <person name="Stieglmeier M."/>
            <person name="Klingl A."/>
            <person name="Woyke T."/>
            <person name="Ryan C.M."/>
            <person name="Banfield J.F."/>
        </authorList>
    </citation>
    <scope>NUCLEOTIDE SEQUENCE [LARGE SCALE GENOMIC DNA]</scope>
</reference>
<comment type="catalytic activity">
    <reaction evidence="6">
        <text>(6S)-NADPHX + ADP = AMP + phosphate + NADPH + H(+)</text>
        <dbReference type="Rhea" id="RHEA:32235"/>
        <dbReference type="ChEBI" id="CHEBI:15378"/>
        <dbReference type="ChEBI" id="CHEBI:43474"/>
        <dbReference type="ChEBI" id="CHEBI:57783"/>
        <dbReference type="ChEBI" id="CHEBI:64076"/>
        <dbReference type="ChEBI" id="CHEBI:456215"/>
        <dbReference type="ChEBI" id="CHEBI:456216"/>
        <dbReference type="EC" id="4.2.1.136"/>
    </reaction>
</comment>
<dbReference type="PANTHER" id="PTHR12592:SF0">
    <property type="entry name" value="ATP-DEPENDENT (S)-NAD(P)H-HYDRATE DEHYDRATASE"/>
    <property type="match status" value="1"/>
</dbReference>
<dbReference type="AlphaFoldDB" id="A0A2M6W501"/>
<keyword evidence="3 6" id="KW-0521">NADP</keyword>
<protein>
    <recommendedName>
        <fullName evidence="6">ADP-dependent (S)-NAD(P)H-hydrate dehydratase</fullName>
        <ecNumber evidence="6">4.2.1.136</ecNumber>
    </recommendedName>
    <alternativeName>
        <fullName evidence="6">ADP-dependent NAD(P)HX dehydratase</fullName>
    </alternativeName>
</protein>
<dbReference type="SUPFAM" id="SSF53613">
    <property type="entry name" value="Ribokinase-like"/>
    <property type="match status" value="1"/>
</dbReference>
<proteinExistence type="inferred from homology"/>
<accession>A0A2M6W501</accession>
<evidence type="ECO:0000256" key="6">
    <source>
        <dbReference type="HAMAP-Rule" id="MF_01965"/>
    </source>
</evidence>
<evidence type="ECO:0000256" key="5">
    <source>
        <dbReference type="ARBA" id="ARBA00023239"/>
    </source>
</evidence>
<dbReference type="GO" id="GO:0052855">
    <property type="term" value="F:ADP-dependent NAD(P)H-hydrate dehydratase activity"/>
    <property type="evidence" value="ECO:0007669"/>
    <property type="project" value="UniProtKB-UniRule"/>
</dbReference>
<feature type="binding site" evidence="6">
    <location>
        <position position="207"/>
    </location>
    <ligand>
        <name>AMP</name>
        <dbReference type="ChEBI" id="CHEBI:456215"/>
    </ligand>
</feature>
<comment type="catalytic activity">
    <reaction evidence="6">
        <text>(6S)-NADHX + ADP = AMP + phosphate + NADH + H(+)</text>
        <dbReference type="Rhea" id="RHEA:32223"/>
        <dbReference type="ChEBI" id="CHEBI:15378"/>
        <dbReference type="ChEBI" id="CHEBI:43474"/>
        <dbReference type="ChEBI" id="CHEBI:57945"/>
        <dbReference type="ChEBI" id="CHEBI:64074"/>
        <dbReference type="ChEBI" id="CHEBI:456215"/>
        <dbReference type="ChEBI" id="CHEBI:456216"/>
        <dbReference type="EC" id="4.2.1.136"/>
    </reaction>
</comment>
<feature type="binding site" evidence="6">
    <location>
        <position position="101"/>
    </location>
    <ligand>
        <name>(6S)-NADPHX</name>
        <dbReference type="ChEBI" id="CHEBI:64076"/>
    </ligand>
</feature>
<dbReference type="PANTHER" id="PTHR12592">
    <property type="entry name" value="ATP-DEPENDENT (S)-NAD(P)H-HYDRATE DEHYDRATASE FAMILY MEMBER"/>
    <property type="match status" value="1"/>
</dbReference>
<dbReference type="NCBIfam" id="TIGR00196">
    <property type="entry name" value="yjeF_cterm"/>
    <property type="match status" value="1"/>
</dbReference>
<dbReference type="InterPro" id="IPR000631">
    <property type="entry name" value="CARKD"/>
</dbReference>
<comment type="cofactor">
    <cofactor evidence="6">
        <name>Mg(2+)</name>
        <dbReference type="ChEBI" id="CHEBI:18420"/>
    </cofactor>
</comment>
<dbReference type="Gene3D" id="3.40.1190.20">
    <property type="match status" value="1"/>
</dbReference>
<organism evidence="8 9">
    <name type="scientific">Candidatus Magasanikbacteria bacterium CG10_big_fil_rev_8_21_14_0_10_40_10</name>
    <dbReference type="NCBI Taxonomy" id="1974648"/>
    <lineage>
        <taxon>Bacteria</taxon>
        <taxon>Candidatus Magasanikiibacteriota</taxon>
    </lineage>
</organism>
<feature type="binding site" evidence="6">
    <location>
        <position position="41"/>
    </location>
    <ligand>
        <name>(6S)-NADPHX</name>
        <dbReference type="ChEBI" id="CHEBI:64076"/>
    </ligand>
</feature>
<feature type="binding site" evidence="6">
    <location>
        <position position="208"/>
    </location>
    <ligand>
        <name>(6S)-NADPHX</name>
        <dbReference type="ChEBI" id="CHEBI:64076"/>
    </ligand>
</feature>
<keyword evidence="5 6" id="KW-0456">Lyase</keyword>
<evidence type="ECO:0000256" key="1">
    <source>
        <dbReference type="ARBA" id="ARBA00022741"/>
    </source>
</evidence>
<comment type="caution">
    <text evidence="6">Lacks conserved residue(s) required for the propagation of feature annotation.</text>
</comment>
<evidence type="ECO:0000256" key="3">
    <source>
        <dbReference type="ARBA" id="ARBA00022857"/>
    </source>
</evidence>
<evidence type="ECO:0000313" key="9">
    <source>
        <dbReference type="Proteomes" id="UP000231183"/>
    </source>
</evidence>
<comment type="similarity">
    <text evidence="6">Belongs to the NnrD/CARKD family.</text>
</comment>
<keyword evidence="1 6" id="KW-0547">Nucleotide-binding</keyword>
<dbReference type="Proteomes" id="UP000231183">
    <property type="component" value="Unassembled WGS sequence"/>
</dbReference>
<evidence type="ECO:0000259" key="7">
    <source>
        <dbReference type="PROSITE" id="PS51383"/>
    </source>
</evidence>
<dbReference type="EC" id="4.2.1.136" evidence="6"/>
<sequence length="265" mass="29029">MPIKQITKKILKTIHRPAKESRKGDNGRLLIIAGSKKYHGAFYLCAAMASKMVDFVYVYTTLENFSLIKNLRSKLAEFIYIDQKDLLATIEEAECILIGPGLMPDKKTGQLVNNLLKKYPQKKMVLDAGALRVVKPELLNKNCVITPHHQEFSSMFNRPFSLAQALAISKTCPAVIVIKGSIDYVIQNGQAYSNSTGNAGMTKGGTGDVLAGLLSALCAKSDPFLAARQAIYINGLAGDKLKEKFGLFYSASELIIQAQIILSKI</sequence>
<evidence type="ECO:0000313" key="8">
    <source>
        <dbReference type="EMBL" id="PIT87810.1"/>
    </source>
</evidence>
<dbReference type="EMBL" id="PFBX01000005">
    <property type="protein sequence ID" value="PIT87810.1"/>
    <property type="molecule type" value="Genomic_DNA"/>
</dbReference>
<feature type="binding site" evidence="6">
    <location>
        <position position="148"/>
    </location>
    <ligand>
        <name>(6S)-NADPHX</name>
        <dbReference type="ChEBI" id="CHEBI:64076"/>
    </ligand>
</feature>
<dbReference type="CDD" id="cd01171">
    <property type="entry name" value="YXKO-related"/>
    <property type="match status" value="1"/>
</dbReference>
<dbReference type="GO" id="GO:0110051">
    <property type="term" value="P:metabolite repair"/>
    <property type="evidence" value="ECO:0007669"/>
    <property type="project" value="TreeGrafter"/>
</dbReference>
<gene>
    <name evidence="6" type="primary">nnrD</name>
    <name evidence="8" type="ORF">COU31_00570</name>
</gene>
<dbReference type="InterPro" id="IPR029056">
    <property type="entry name" value="Ribokinase-like"/>
</dbReference>
<evidence type="ECO:0000256" key="2">
    <source>
        <dbReference type="ARBA" id="ARBA00022840"/>
    </source>
</evidence>
<keyword evidence="2 6" id="KW-0067">ATP-binding</keyword>
<feature type="domain" description="YjeF C-terminal" evidence="7">
    <location>
        <begin position="6"/>
        <end position="265"/>
    </location>
</feature>
<dbReference type="GO" id="GO:0046496">
    <property type="term" value="P:nicotinamide nucleotide metabolic process"/>
    <property type="evidence" value="ECO:0007669"/>
    <property type="project" value="UniProtKB-UniRule"/>
</dbReference>
<comment type="function">
    <text evidence="6">Catalyzes the dehydration of the S-form of NAD(P)HX at the expense of ADP, which is converted to AMP. Together with NAD(P)HX epimerase, which catalyzes the epimerization of the S- and R-forms, the enzyme allows the repair of both epimers of NAD(P)HX, a damaged form of NAD(P)H that is a result of enzymatic or heat-dependent hydration.</text>
</comment>
<dbReference type="GO" id="GO:0005524">
    <property type="term" value="F:ATP binding"/>
    <property type="evidence" value="ECO:0007669"/>
    <property type="project" value="UniProtKB-KW"/>
</dbReference>
<keyword evidence="4 6" id="KW-0520">NAD</keyword>
<evidence type="ECO:0000256" key="4">
    <source>
        <dbReference type="ARBA" id="ARBA00023027"/>
    </source>
</evidence>